<reference evidence="4" key="1">
    <citation type="journal article" date="2018" name="Nat. Microbiol.">
        <title>Leveraging single-cell genomics to expand the fungal tree of life.</title>
        <authorList>
            <person name="Ahrendt S.R."/>
            <person name="Quandt C.A."/>
            <person name="Ciobanu D."/>
            <person name="Clum A."/>
            <person name="Salamov A."/>
            <person name="Andreopoulos B."/>
            <person name="Cheng J.F."/>
            <person name="Woyke T."/>
            <person name="Pelin A."/>
            <person name="Henrissat B."/>
            <person name="Reynolds N.K."/>
            <person name="Benny G.L."/>
            <person name="Smith M.E."/>
            <person name="James T.Y."/>
            <person name="Grigoriev I.V."/>
        </authorList>
    </citation>
    <scope>NUCLEOTIDE SEQUENCE [LARGE SCALE GENOMIC DNA]</scope>
    <source>
        <strain evidence="4">ATCC 52028</strain>
    </source>
</reference>
<sequence length="220" mass="23778">MRSSTWLCHAVMLAAAAASHGAMAAPVVPSAVAPYSPVPGPIPALFPAGMALPVAAVSTISPGMPPADPTGTWLFSTPEENPFHLDEDGTGLAAYYDNAENPVWKQQFMVIPDHHQHQDSTVIDDGSNRNWSRKPSLNGNRVDEQEGSRPDGQATEDPPIDPVSSNVPKKNAEKESHTRESGAREIPRRAPETHRTPVSRVRSARLTASPFEDLPHPHWV</sequence>
<gene>
    <name evidence="3" type="ORF">CAUPRSCDRAFT_12466</name>
</gene>
<evidence type="ECO:0000256" key="2">
    <source>
        <dbReference type="SAM" id="SignalP"/>
    </source>
</evidence>
<evidence type="ECO:0000256" key="1">
    <source>
        <dbReference type="SAM" id="MobiDB-lite"/>
    </source>
</evidence>
<feature type="chain" id="PRO_5020508776" description="WW domain-containing protein" evidence="2">
    <location>
        <begin position="25"/>
        <end position="220"/>
    </location>
</feature>
<dbReference type="AlphaFoldDB" id="A0A4P9WTS8"/>
<keyword evidence="2" id="KW-0732">Signal</keyword>
<evidence type="ECO:0000313" key="3">
    <source>
        <dbReference type="EMBL" id="RKO95835.1"/>
    </source>
</evidence>
<dbReference type="EMBL" id="ML010825">
    <property type="protein sequence ID" value="RKO95835.1"/>
    <property type="molecule type" value="Genomic_DNA"/>
</dbReference>
<name>A0A4P9WTS8_9FUNG</name>
<feature type="compositionally biased region" description="Basic and acidic residues" evidence="1">
    <location>
        <begin position="170"/>
        <end position="195"/>
    </location>
</feature>
<protein>
    <recommendedName>
        <fullName evidence="5">WW domain-containing protein</fullName>
    </recommendedName>
</protein>
<feature type="region of interest" description="Disordered" evidence="1">
    <location>
        <begin position="118"/>
        <end position="220"/>
    </location>
</feature>
<dbReference type="Proteomes" id="UP000268535">
    <property type="component" value="Unassembled WGS sequence"/>
</dbReference>
<accession>A0A4P9WTS8</accession>
<proteinExistence type="predicted"/>
<feature type="compositionally biased region" description="Polar residues" evidence="1">
    <location>
        <begin position="128"/>
        <end position="139"/>
    </location>
</feature>
<evidence type="ECO:0008006" key="5">
    <source>
        <dbReference type="Google" id="ProtNLM"/>
    </source>
</evidence>
<organism evidence="3 4">
    <name type="scientific">Caulochytrium protostelioides</name>
    <dbReference type="NCBI Taxonomy" id="1555241"/>
    <lineage>
        <taxon>Eukaryota</taxon>
        <taxon>Fungi</taxon>
        <taxon>Fungi incertae sedis</taxon>
        <taxon>Chytridiomycota</taxon>
        <taxon>Chytridiomycota incertae sedis</taxon>
        <taxon>Chytridiomycetes</taxon>
        <taxon>Caulochytriales</taxon>
        <taxon>Caulochytriaceae</taxon>
        <taxon>Caulochytrium</taxon>
    </lineage>
</organism>
<evidence type="ECO:0000313" key="4">
    <source>
        <dbReference type="Proteomes" id="UP000268535"/>
    </source>
</evidence>
<feature type="signal peptide" evidence="2">
    <location>
        <begin position="1"/>
        <end position="24"/>
    </location>
</feature>